<feature type="region of interest" description="Disordered" evidence="1">
    <location>
        <begin position="204"/>
        <end position="228"/>
    </location>
</feature>
<reference evidence="2" key="1">
    <citation type="submission" date="2018-01" db="EMBL/GenBank/DDBJ databases">
        <title>Genomic characterization of Leptospira inadai serogroup Lyme isolated from captured rat in Brazil and comparative analysis with human reference strain.</title>
        <authorList>
            <person name="Moreno L.Z."/>
            <person name="Loureiro A.P."/>
            <person name="Miraglia F."/>
            <person name="Kremer F.S."/>
            <person name="Eslabao M.R."/>
            <person name="Dellagostin O.A."/>
            <person name="Lilenbaum W."/>
            <person name="Moreno A.M."/>
        </authorList>
    </citation>
    <scope>NUCLEOTIDE SEQUENCE [LARGE SCALE GENOMIC DNA]</scope>
    <source>
        <strain evidence="2">M34/99</strain>
    </source>
</reference>
<dbReference type="SUPFAM" id="SSF46785">
    <property type="entry name" value="Winged helix' DNA-binding domain"/>
    <property type="match status" value="1"/>
</dbReference>
<accession>A0ABX4YGI9</accession>
<dbReference type="Proteomes" id="UP000094669">
    <property type="component" value="Unassembled WGS sequence"/>
</dbReference>
<dbReference type="EMBL" id="MCRM02000015">
    <property type="protein sequence ID" value="PNV74299.1"/>
    <property type="molecule type" value="Genomic_DNA"/>
</dbReference>
<dbReference type="InterPro" id="IPR036390">
    <property type="entry name" value="WH_DNA-bd_sf"/>
</dbReference>
<organism evidence="2 3">
    <name type="scientific">Leptospira inadai serovar Lyme</name>
    <dbReference type="NCBI Taxonomy" id="293084"/>
    <lineage>
        <taxon>Bacteria</taxon>
        <taxon>Pseudomonadati</taxon>
        <taxon>Spirochaetota</taxon>
        <taxon>Spirochaetia</taxon>
        <taxon>Leptospirales</taxon>
        <taxon>Leptospiraceae</taxon>
        <taxon>Leptospira</taxon>
    </lineage>
</organism>
<dbReference type="Pfam" id="PF13730">
    <property type="entry name" value="HTH_36"/>
    <property type="match status" value="1"/>
</dbReference>
<dbReference type="RefSeq" id="WP_010420292.1">
    <property type="nucleotide sequence ID" value="NZ_MCRM02000015.1"/>
</dbReference>
<name>A0ABX4YGI9_9LEPT</name>
<keyword evidence="3" id="KW-1185">Reference proteome</keyword>
<evidence type="ECO:0000313" key="3">
    <source>
        <dbReference type="Proteomes" id="UP000094669"/>
    </source>
</evidence>
<evidence type="ECO:0000256" key="1">
    <source>
        <dbReference type="SAM" id="MobiDB-lite"/>
    </source>
</evidence>
<feature type="compositionally biased region" description="Polar residues" evidence="1">
    <location>
        <begin position="211"/>
        <end position="221"/>
    </location>
</feature>
<proteinExistence type="predicted"/>
<gene>
    <name evidence="2" type="ORF">BES34_014025</name>
</gene>
<comment type="caution">
    <text evidence="2">The sequence shown here is derived from an EMBL/GenBank/DDBJ whole genome shotgun (WGS) entry which is preliminary data.</text>
</comment>
<sequence>MEGNFGRVPIALLRDDRIRKKEERKLIRVNAALWSFAGKNQECFPPIGKGPDRDRIENKLTICYRSGLGKNVVVQSLQRLEELCWISVTKKGQGYNNNYTLAMKGIYGRIPESLFHDDRIKKREEANLFKVVAVLWSFAGGSNTCYPQIGKGPEKDRLEKKETLCSRTNLSKNTITKIVRRLSDLGWIRVVRVGQGKNNTYTLYENPIGVSPNSTEETQNPKNEEEPVNLNKNEGLQIPKPTPYTPAGVPNGLGEPIKENITHFVQEHTKSEEGVTSPQEWNVFIDWAKTKLPSSSISLLKETKVILDISKARLILDKQLTMGLSAIVRIYFEEKLRIPIELITIPQGSQIAA</sequence>
<protein>
    <submittedName>
        <fullName evidence="2">Helix-turn-helix domain-containing protein</fullName>
    </submittedName>
</protein>
<evidence type="ECO:0000313" key="2">
    <source>
        <dbReference type="EMBL" id="PNV74299.1"/>
    </source>
</evidence>